<dbReference type="EMBL" id="MN699848">
    <property type="protein sequence ID" value="QHW10771.1"/>
    <property type="molecule type" value="Genomic_DNA"/>
</dbReference>
<protein>
    <recommendedName>
        <fullName evidence="2">YraN family protein</fullName>
    </recommendedName>
</protein>
<keyword evidence="1" id="KW-0614">Plasmid</keyword>
<evidence type="ECO:0008006" key="2">
    <source>
        <dbReference type="Google" id="ProtNLM"/>
    </source>
</evidence>
<evidence type="ECO:0000313" key="1">
    <source>
        <dbReference type="EMBL" id="QHW10771.1"/>
    </source>
</evidence>
<reference evidence="1" key="1">
    <citation type="journal article" date="2020" name="Antimicrob. Agents Chemother.">
        <title>First occurrence of the OXA-198 carbapenemase in Enterobacterales.</title>
        <authorList>
            <person name="Bonnin R.A."/>
            <person name="Jousset A.B."/>
            <person name="Gauthier L."/>
            <person name="Emeraud C."/>
            <person name="Girlich D."/>
            <person name="Sauvadet A."/>
            <person name="Cotellon G."/>
            <person name="Jove T."/>
            <person name="Dortet L."/>
            <person name="Naas T."/>
        </authorList>
    </citation>
    <scope>NUCLEOTIDE SEQUENCE</scope>
    <source>
        <strain evidence="1">175G8</strain>
        <plasmid evidence="1">pCfr-OXA-198</plasmid>
    </source>
</reference>
<geneLocation type="plasmid" evidence="1">
    <name>pCfr-OXA-198</name>
</geneLocation>
<accession>A0A6C0NDX0</accession>
<dbReference type="AlphaFoldDB" id="A0A6C0NDX0"/>
<organism evidence="1">
    <name type="scientific">Citrobacter pasteurii</name>
    <dbReference type="NCBI Taxonomy" id="1563222"/>
    <lineage>
        <taxon>Bacteria</taxon>
        <taxon>Pseudomonadati</taxon>
        <taxon>Pseudomonadota</taxon>
        <taxon>Gammaproteobacteria</taxon>
        <taxon>Enterobacterales</taxon>
        <taxon>Enterobacteriaceae</taxon>
        <taxon>Citrobacter</taxon>
    </lineage>
</organism>
<proteinExistence type="predicted"/>
<sequence>MNLIPLTHDELCQIGWRFLQSNGFKVAFHDRFKAWTPYGEQADAIGFRNGASCLLEAKCSRADLLADRKKEFRIEPEKGMGDWRFFISEPGIVRIEDLPEGWGLLHVVEGRVKKIHGWPVGNCDWCVTAKKPFKANKQAECDYMFSALRRLDVHGHLNKCMKDYADFGTAH</sequence>
<name>A0A6C0NDX0_9ENTR</name>